<organism evidence="3 4">
    <name type="scientific">Ideonella azotifigens</name>
    <dbReference type="NCBI Taxonomy" id="513160"/>
    <lineage>
        <taxon>Bacteria</taxon>
        <taxon>Pseudomonadati</taxon>
        <taxon>Pseudomonadota</taxon>
        <taxon>Betaproteobacteria</taxon>
        <taxon>Burkholderiales</taxon>
        <taxon>Sphaerotilaceae</taxon>
        <taxon>Ideonella</taxon>
    </lineage>
</organism>
<reference evidence="3 4" key="1">
    <citation type="journal article" date="2019" name="Int. J. Syst. Evol. Microbiol.">
        <title>The Global Catalogue of Microorganisms (GCM) 10K type strain sequencing project: providing services to taxonomists for standard genome sequencing and annotation.</title>
        <authorList>
            <consortium name="The Broad Institute Genomics Platform"/>
            <consortium name="The Broad Institute Genome Sequencing Center for Infectious Disease"/>
            <person name="Wu L."/>
            <person name="Ma J."/>
        </authorList>
    </citation>
    <scope>NUCLEOTIDE SEQUENCE [LARGE SCALE GENOMIC DNA]</scope>
    <source>
        <strain evidence="3 4">JCM 15503</strain>
    </source>
</reference>
<name>A0ABN1JHW4_9BURK</name>
<sequence>MIAALAATGLLGAGWWLAAGSATPEPAPTTIAMAAPAVAPPGSAPAPAAGLGPRRVRDPAELAAQRALWQQRLQRAREVRDAYAAATRYPPESRPAAEHGDQLHPGRPVQETMPLRMPGAPARDGFQLRTSQDRIYLQGDEAVRLSVAAVDDAGQPLPLAVTRAIAHEAAQGQQRASRYGQVDVSFRDDGQNGDTQAGDGELTLRWQPATQGFAELDGLIRIELSLQSGEQAGYAYFDVIYTPAAPATWLPGAREAVQDGSLNLLLKLQVQQAGRYVISGRVDDANGKPFALVGFNDTLAAGTRELALPVFGKLLRDGQPAFPLTLRDVTGFLLHEDRFPDRALLAAREGKVYTTRAHVLAEFSSAEWQSEERSRYLTEYDKDVAQAEAQLRQLSEPATVAGP</sequence>
<evidence type="ECO:0000313" key="3">
    <source>
        <dbReference type="EMBL" id="GAA0740197.1"/>
    </source>
</evidence>
<keyword evidence="2" id="KW-0732">Signal</keyword>
<evidence type="ECO:0000256" key="1">
    <source>
        <dbReference type="SAM" id="MobiDB-lite"/>
    </source>
</evidence>
<feature type="signal peptide" evidence="2">
    <location>
        <begin position="1"/>
        <end position="18"/>
    </location>
</feature>
<protein>
    <submittedName>
        <fullName evidence="3">Uncharacterized protein</fullName>
    </submittedName>
</protein>
<proteinExistence type="predicted"/>
<evidence type="ECO:0000256" key="2">
    <source>
        <dbReference type="SAM" id="SignalP"/>
    </source>
</evidence>
<keyword evidence="4" id="KW-1185">Reference proteome</keyword>
<dbReference type="EMBL" id="BAAAEW010000002">
    <property type="protein sequence ID" value="GAA0740197.1"/>
    <property type="molecule type" value="Genomic_DNA"/>
</dbReference>
<gene>
    <name evidence="3" type="ORF">GCM10009107_01600</name>
</gene>
<accession>A0ABN1JHW4</accession>
<comment type="caution">
    <text evidence="3">The sequence shown here is derived from an EMBL/GenBank/DDBJ whole genome shotgun (WGS) entry which is preliminary data.</text>
</comment>
<feature type="chain" id="PRO_5046021955" evidence="2">
    <location>
        <begin position="19"/>
        <end position="403"/>
    </location>
</feature>
<dbReference type="NCBIfam" id="NF041940">
    <property type="entry name" value="choice_anch_X"/>
    <property type="match status" value="1"/>
</dbReference>
<dbReference type="Proteomes" id="UP001500279">
    <property type="component" value="Unassembled WGS sequence"/>
</dbReference>
<evidence type="ECO:0000313" key="4">
    <source>
        <dbReference type="Proteomes" id="UP001500279"/>
    </source>
</evidence>
<feature type="region of interest" description="Disordered" evidence="1">
    <location>
        <begin position="87"/>
        <end position="107"/>
    </location>
</feature>
<feature type="compositionally biased region" description="Basic and acidic residues" evidence="1">
    <location>
        <begin position="95"/>
        <end position="104"/>
    </location>
</feature>